<accession>A0A0E9SEX2</accession>
<protein>
    <submittedName>
        <fullName evidence="1">Uncharacterized protein</fullName>
    </submittedName>
</protein>
<reference evidence="1" key="1">
    <citation type="submission" date="2014-11" db="EMBL/GenBank/DDBJ databases">
        <authorList>
            <person name="Amaro Gonzalez C."/>
        </authorList>
    </citation>
    <scope>NUCLEOTIDE SEQUENCE</scope>
</reference>
<sequence length="9" mass="984">MSHIPDPTS</sequence>
<evidence type="ECO:0000313" key="1">
    <source>
        <dbReference type="EMBL" id="JAH39068.1"/>
    </source>
</evidence>
<organism evidence="1">
    <name type="scientific">Anguilla anguilla</name>
    <name type="common">European freshwater eel</name>
    <name type="synonym">Muraena anguilla</name>
    <dbReference type="NCBI Taxonomy" id="7936"/>
    <lineage>
        <taxon>Eukaryota</taxon>
        <taxon>Metazoa</taxon>
        <taxon>Chordata</taxon>
        <taxon>Craniata</taxon>
        <taxon>Vertebrata</taxon>
        <taxon>Euteleostomi</taxon>
        <taxon>Actinopterygii</taxon>
        <taxon>Neopterygii</taxon>
        <taxon>Teleostei</taxon>
        <taxon>Anguilliformes</taxon>
        <taxon>Anguillidae</taxon>
        <taxon>Anguilla</taxon>
    </lineage>
</organism>
<name>A0A0E9SEX2_ANGAN</name>
<proteinExistence type="predicted"/>
<dbReference type="EMBL" id="GBXM01069509">
    <property type="protein sequence ID" value="JAH39068.1"/>
    <property type="molecule type" value="Transcribed_RNA"/>
</dbReference>
<reference evidence="1" key="2">
    <citation type="journal article" date="2015" name="Fish Shellfish Immunol.">
        <title>Early steps in the European eel (Anguilla anguilla)-Vibrio vulnificus interaction in the gills: Role of the RtxA13 toxin.</title>
        <authorList>
            <person name="Callol A."/>
            <person name="Pajuelo D."/>
            <person name="Ebbesson L."/>
            <person name="Teles M."/>
            <person name="MacKenzie S."/>
            <person name="Amaro C."/>
        </authorList>
    </citation>
    <scope>NUCLEOTIDE SEQUENCE</scope>
</reference>